<gene>
    <name evidence="2" type="ORF">X943_002969</name>
</gene>
<feature type="region of interest" description="Disordered" evidence="1">
    <location>
        <begin position="671"/>
        <end position="725"/>
    </location>
</feature>
<feature type="compositionally biased region" description="Basic residues" evidence="1">
    <location>
        <begin position="459"/>
        <end position="477"/>
    </location>
</feature>
<sequence>MTGGDPHEAEYYFDISAKRWWVLSPGSTSWEELPQVRVDELGLHNAVLREQCTFLDVSLSDYEAAVSRTSVKSPSDNKEDAVLKSAISESTIERQTSELDANPPVTERPSVDHYFLPSMSYSNISSLKSYDRTTTSCLAHLASGNTDQTDNEGPLQERFIKHNSTKSHEKAMVPLDSKGDHVSNGHSQWEKTSSFPGNIRRSVTSSQVIQNQLSHLIAETADIKRSYESKQHKPLEKIESFVRSAVRQVTQSDNSGIGDCIRAVAAERERMRQMATTIQDTEMPPERYQRMMARARTMAAVSLENDFKGRSVARGKRHSVLKELQRSATKDAGDGYEGDEAFDGSSDSDSKEQPTSEGVLESLMSQRLSLRRTLVHLGLSSREYEEAVVLERIFQLFKRNRCSTCLVRKCTHVDPDRYKLLCSSCASRCPFRIHIGTDHLSMSVLEKLESIYWQNKAHKLPTKSPGRKSSHHRRHHNRDSSLSSISSVEISKSPHYRKAQQLRSVSTDENSRRHPATRKKSHGHRQSISSASSFANTRSKRYDKYDPMNAIARAYSRHRDFDEKHGHRPRMDNYEQMHPDYHVSSAVYGHPEPYYSDYPGNVDKSFQRKDPHGYDLPVIDDMPGMGGIMAGDKPGRRHRHADNAWPVVESSTNRAVDHILARNGDYYPPVANSRSGLRPESKVGPRPMVKGFGSSNNRREGRSNPFAKDDININNGGMNRNHPNDHDADRFNMSSMRVALQPNDGPQPCRIVDTYQGFELPIGKGGRYVADYGGLYDRRGR</sequence>
<proteinExistence type="predicted"/>
<evidence type="ECO:0000256" key="1">
    <source>
        <dbReference type="SAM" id="MobiDB-lite"/>
    </source>
</evidence>
<dbReference type="Proteomes" id="UP001195914">
    <property type="component" value="Unassembled WGS sequence"/>
</dbReference>
<feature type="compositionally biased region" description="Polar residues" evidence="1">
    <location>
        <begin position="184"/>
        <end position="198"/>
    </location>
</feature>
<feature type="region of interest" description="Disordered" evidence="1">
    <location>
        <begin position="175"/>
        <end position="198"/>
    </location>
</feature>
<dbReference type="EMBL" id="JAHBMH010000073">
    <property type="protein sequence ID" value="KAK1933277.1"/>
    <property type="molecule type" value="Genomic_DNA"/>
</dbReference>
<feature type="compositionally biased region" description="Low complexity" evidence="1">
    <location>
        <begin position="480"/>
        <end position="493"/>
    </location>
</feature>
<reference evidence="2" key="1">
    <citation type="journal article" date="2014" name="Nucleic Acids Res.">
        <title>The evolutionary dynamics of variant antigen genes in Babesia reveal a history of genomic innovation underlying host-parasite interaction.</title>
        <authorList>
            <person name="Jackson A.P."/>
            <person name="Otto T.D."/>
            <person name="Darby A."/>
            <person name="Ramaprasad A."/>
            <person name="Xia D."/>
            <person name="Echaide I.E."/>
            <person name="Farber M."/>
            <person name="Gahlot S."/>
            <person name="Gamble J."/>
            <person name="Gupta D."/>
            <person name="Gupta Y."/>
            <person name="Jackson L."/>
            <person name="Malandrin L."/>
            <person name="Malas T.B."/>
            <person name="Moussa E."/>
            <person name="Nair M."/>
            <person name="Reid A.J."/>
            <person name="Sanders M."/>
            <person name="Sharma J."/>
            <person name="Tracey A."/>
            <person name="Quail M.A."/>
            <person name="Weir W."/>
            <person name="Wastling J.M."/>
            <person name="Hall N."/>
            <person name="Willadsen P."/>
            <person name="Lingelbach K."/>
            <person name="Shiels B."/>
            <person name="Tait A."/>
            <person name="Berriman M."/>
            <person name="Allred D.R."/>
            <person name="Pain A."/>
        </authorList>
    </citation>
    <scope>NUCLEOTIDE SEQUENCE</scope>
    <source>
        <strain evidence="2">1802A</strain>
    </source>
</reference>
<keyword evidence="3" id="KW-1185">Reference proteome</keyword>
<feature type="region of interest" description="Disordered" evidence="1">
    <location>
        <begin position="318"/>
        <end position="358"/>
    </location>
</feature>
<comment type="caution">
    <text evidence="2">The sequence shown here is derived from an EMBL/GenBank/DDBJ whole genome shotgun (WGS) entry which is preliminary data.</text>
</comment>
<feature type="compositionally biased region" description="Polar residues" evidence="1">
    <location>
        <begin position="526"/>
        <end position="537"/>
    </location>
</feature>
<name>A0AAD9LF51_BABDI</name>
<protein>
    <submittedName>
        <fullName evidence="2">Uncharacterized protein</fullName>
    </submittedName>
</protein>
<reference evidence="2" key="2">
    <citation type="submission" date="2021-05" db="EMBL/GenBank/DDBJ databases">
        <authorList>
            <person name="Pain A."/>
        </authorList>
    </citation>
    <scope>NUCLEOTIDE SEQUENCE</scope>
    <source>
        <strain evidence="2">1802A</strain>
    </source>
</reference>
<feature type="region of interest" description="Disordered" evidence="1">
    <location>
        <begin position="459"/>
        <end position="541"/>
    </location>
</feature>
<evidence type="ECO:0000313" key="3">
    <source>
        <dbReference type="Proteomes" id="UP001195914"/>
    </source>
</evidence>
<dbReference type="AlphaFoldDB" id="A0AAD9LF51"/>
<feature type="compositionally biased region" description="Basic and acidic residues" evidence="1">
    <location>
        <begin position="320"/>
        <end position="333"/>
    </location>
</feature>
<accession>A0AAD9LF51</accession>
<evidence type="ECO:0000313" key="2">
    <source>
        <dbReference type="EMBL" id="KAK1933277.1"/>
    </source>
</evidence>
<feature type="compositionally biased region" description="Basic residues" evidence="1">
    <location>
        <begin position="513"/>
        <end position="525"/>
    </location>
</feature>
<organism evidence="2 3">
    <name type="scientific">Babesia divergens</name>
    <dbReference type="NCBI Taxonomy" id="32595"/>
    <lineage>
        <taxon>Eukaryota</taxon>
        <taxon>Sar</taxon>
        <taxon>Alveolata</taxon>
        <taxon>Apicomplexa</taxon>
        <taxon>Aconoidasida</taxon>
        <taxon>Piroplasmida</taxon>
        <taxon>Babesiidae</taxon>
        <taxon>Babesia</taxon>
    </lineage>
</organism>
<feature type="compositionally biased region" description="Basic and acidic residues" evidence="1">
    <location>
        <begin position="697"/>
        <end position="711"/>
    </location>
</feature>